<keyword evidence="1" id="KW-0472">Membrane</keyword>
<dbReference type="PANTHER" id="PTHR33646">
    <property type="entry name" value="GB|AAF00631.1"/>
    <property type="match status" value="1"/>
</dbReference>
<evidence type="ECO:0000313" key="3">
    <source>
        <dbReference type="EMBL" id="KAF5819675.1"/>
    </source>
</evidence>
<protein>
    <recommendedName>
        <fullName evidence="2">DUF6821 domain-containing protein</fullName>
    </recommendedName>
</protein>
<keyword evidence="1" id="KW-0812">Transmembrane</keyword>
<dbReference type="InParanoid" id="A0A251VII0"/>
<keyword evidence="5" id="KW-1185">Reference proteome</keyword>
<dbReference type="EMBL" id="CM007891">
    <property type="protein sequence ID" value="OTG35234.1"/>
    <property type="molecule type" value="Genomic_DNA"/>
</dbReference>
<dbReference type="PANTHER" id="PTHR33646:SF16">
    <property type="entry name" value="TRANSMEMBRANE PROTEIN"/>
    <property type="match status" value="1"/>
</dbReference>
<reference evidence="3 5" key="1">
    <citation type="journal article" date="2017" name="Nature">
        <title>The sunflower genome provides insights into oil metabolism, flowering and Asterid evolution.</title>
        <authorList>
            <person name="Badouin H."/>
            <person name="Gouzy J."/>
            <person name="Grassa C.J."/>
            <person name="Murat F."/>
            <person name="Staton S.E."/>
            <person name="Cottret L."/>
            <person name="Lelandais-Briere C."/>
            <person name="Owens G.L."/>
            <person name="Carrere S."/>
            <person name="Mayjonade B."/>
            <person name="Legrand L."/>
            <person name="Gill N."/>
            <person name="Kane N.C."/>
            <person name="Bowers J.E."/>
            <person name="Hubner S."/>
            <person name="Bellec A."/>
            <person name="Berard A."/>
            <person name="Berges H."/>
            <person name="Blanchet N."/>
            <person name="Boniface M.C."/>
            <person name="Brunel D."/>
            <person name="Catrice O."/>
            <person name="Chaidir N."/>
            <person name="Claudel C."/>
            <person name="Donnadieu C."/>
            <person name="Faraut T."/>
            <person name="Fievet G."/>
            <person name="Helmstetter N."/>
            <person name="King M."/>
            <person name="Knapp S.J."/>
            <person name="Lai Z."/>
            <person name="Le Paslier M.C."/>
            <person name="Lippi Y."/>
            <person name="Lorenzon L."/>
            <person name="Mandel J.R."/>
            <person name="Marage G."/>
            <person name="Marchand G."/>
            <person name="Marquand E."/>
            <person name="Bret-Mestries E."/>
            <person name="Morien E."/>
            <person name="Nambeesan S."/>
            <person name="Nguyen T."/>
            <person name="Pegot-Espagnet P."/>
            <person name="Pouilly N."/>
            <person name="Raftis F."/>
            <person name="Sallet E."/>
            <person name="Schiex T."/>
            <person name="Thomas J."/>
            <person name="Vandecasteele C."/>
            <person name="Vares D."/>
            <person name="Vear F."/>
            <person name="Vautrin S."/>
            <person name="Crespi M."/>
            <person name="Mangin B."/>
            <person name="Burke J.M."/>
            <person name="Salse J."/>
            <person name="Munos S."/>
            <person name="Vincourt P."/>
            <person name="Rieseberg L.H."/>
            <person name="Langlade N.B."/>
        </authorList>
    </citation>
    <scope>NUCLEOTIDE SEQUENCE [LARGE SCALE GENOMIC DNA]</scope>
    <source>
        <strain evidence="5">cv. SF193</strain>
        <tissue evidence="3">Leaves</tissue>
    </source>
</reference>
<evidence type="ECO:0000313" key="4">
    <source>
        <dbReference type="EMBL" id="OTG35234.1"/>
    </source>
</evidence>
<dbReference type="OMA" id="MEDYFIC"/>
<dbReference type="FunCoup" id="A0A251VII0">
    <property type="interactions" value="1114"/>
</dbReference>
<keyword evidence="1" id="KW-1133">Transmembrane helix</keyword>
<dbReference type="STRING" id="4232.A0A251VII0"/>
<evidence type="ECO:0000259" key="2">
    <source>
        <dbReference type="Pfam" id="PF20705"/>
    </source>
</evidence>
<reference evidence="3" key="3">
    <citation type="submission" date="2020-06" db="EMBL/GenBank/DDBJ databases">
        <title>Helianthus annuus Genome sequencing and assembly Release 2.</title>
        <authorList>
            <person name="Gouzy J."/>
            <person name="Langlade N."/>
            <person name="Munos S."/>
        </authorList>
    </citation>
    <scope>NUCLEOTIDE SEQUENCE</scope>
    <source>
        <tissue evidence="3">Leaves</tissue>
    </source>
</reference>
<dbReference type="Gramene" id="mRNA:HanXRQr2_Chr02g0080271">
    <property type="protein sequence ID" value="mRNA:HanXRQr2_Chr02g0080271"/>
    <property type="gene ID" value="HanXRQr2_Chr02g0080271"/>
</dbReference>
<accession>A0A251VII0</accession>
<dbReference type="AlphaFoldDB" id="A0A251VII0"/>
<feature type="domain" description="DUF6821" evidence="2">
    <location>
        <begin position="106"/>
        <end position="257"/>
    </location>
</feature>
<feature type="transmembrane region" description="Helical" evidence="1">
    <location>
        <begin position="178"/>
        <end position="202"/>
    </location>
</feature>
<evidence type="ECO:0000256" key="1">
    <source>
        <dbReference type="SAM" id="Phobius"/>
    </source>
</evidence>
<evidence type="ECO:0000313" key="5">
    <source>
        <dbReference type="Proteomes" id="UP000215914"/>
    </source>
</evidence>
<reference evidence="4" key="2">
    <citation type="submission" date="2017-02" db="EMBL/GenBank/DDBJ databases">
        <title>Sunflower complete genome.</title>
        <authorList>
            <person name="Langlade N."/>
            <person name="Munos S."/>
        </authorList>
    </citation>
    <scope>NUCLEOTIDE SEQUENCE [LARGE SCALE GENOMIC DNA]</scope>
    <source>
        <tissue evidence="4">Leaves</tissue>
    </source>
</reference>
<dbReference type="Pfam" id="PF20705">
    <property type="entry name" value="DUF6821"/>
    <property type="match status" value="1"/>
</dbReference>
<proteinExistence type="predicted"/>
<dbReference type="EMBL" id="MNCJ02000317">
    <property type="protein sequence ID" value="KAF5819675.1"/>
    <property type="molecule type" value="Genomic_DNA"/>
</dbReference>
<gene>
    <name evidence="4" type="ORF">HannXRQ_Chr02g0054571</name>
    <name evidence="3" type="ORF">HanXRQr2_Chr02g0080271</name>
</gene>
<dbReference type="Proteomes" id="UP000215914">
    <property type="component" value="Chromosome 2"/>
</dbReference>
<dbReference type="OrthoDB" id="766965at2759"/>
<dbReference type="InterPro" id="IPR049224">
    <property type="entry name" value="DUF6821"/>
</dbReference>
<organism evidence="4 5">
    <name type="scientific">Helianthus annuus</name>
    <name type="common">Common sunflower</name>
    <dbReference type="NCBI Taxonomy" id="4232"/>
    <lineage>
        <taxon>Eukaryota</taxon>
        <taxon>Viridiplantae</taxon>
        <taxon>Streptophyta</taxon>
        <taxon>Embryophyta</taxon>
        <taxon>Tracheophyta</taxon>
        <taxon>Spermatophyta</taxon>
        <taxon>Magnoliopsida</taxon>
        <taxon>eudicotyledons</taxon>
        <taxon>Gunneridae</taxon>
        <taxon>Pentapetalae</taxon>
        <taxon>asterids</taxon>
        <taxon>campanulids</taxon>
        <taxon>Asterales</taxon>
        <taxon>Asteraceae</taxon>
        <taxon>Asteroideae</taxon>
        <taxon>Heliantheae alliance</taxon>
        <taxon>Heliantheae</taxon>
        <taxon>Helianthus</taxon>
    </lineage>
</organism>
<sequence>MDLEDEGWVSVPYDGLLEVHDDGDEKIFSRKYVKSPTKVYKQNYFDASHASQDYAEDEPVLEKQFDDKEEVKEIIKLPILITGRKDTSLEHLLEPESEPKPDPELNQDQIFQVFSKKENKYVEMKMGSPNSQEFELSRTETGPFQYEEKKDNCSPNMIKKEVVIWKESNERLMNLWKWGLNGIGGFCSLGMTAATICIIMYVNGKRHKQKKKLKFQNYPDNKRINQVVQKANEAMSAVRGVPLVNAQITHGGHYESL</sequence>
<dbReference type="InterPro" id="IPR045883">
    <property type="entry name" value="At4g13530-like"/>
</dbReference>
<name>A0A251VII0_HELAN</name>